<keyword evidence="1" id="KW-0732">Signal</keyword>
<keyword evidence="4" id="KW-1185">Reference proteome</keyword>
<dbReference type="OrthoDB" id="9808681at2"/>
<dbReference type="Gene3D" id="1.10.530.10">
    <property type="match status" value="1"/>
</dbReference>
<gene>
    <name evidence="3" type="ORF">HYN51_07235</name>
</gene>
<dbReference type="CDD" id="cd13400">
    <property type="entry name" value="LT_IagB-like"/>
    <property type="match status" value="1"/>
</dbReference>
<proteinExistence type="predicted"/>
<dbReference type="Proteomes" id="UP000244908">
    <property type="component" value="Chromosome"/>
</dbReference>
<dbReference type="InterPro" id="IPR023346">
    <property type="entry name" value="Lysozyme-like_dom_sf"/>
</dbReference>
<dbReference type="RefSeq" id="WP_108900437.1">
    <property type="nucleotide sequence ID" value="NZ_CP029185.2"/>
</dbReference>
<accession>A0A2Y9TY93</accession>
<organism evidence="3 4">
    <name type="scientific">Limnobaculum parvum</name>
    <dbReference type="NCBI Taxonomy" id="2172103"/>
    <lineage>
        <taxon>Bacteria</taxon>
        <taxon>Pseudomonadati</taxon>
        <taxon>Pseudomonadota</taxon>
        <taxon>Gammaproteobacteria</taxon>
        <taxon>Enterobacterales</taxon>
        <taxon>Budviciaceae</taxon>
        <taxon>Limnobaculum</taxon>
    </lineage>
</organism>
<dbReference type="InterPro" id="IPR008258">
    <property type="entry name" value="Transglycosylase_SLT_dom_1"/>
</dbReference>
<feature type="signal peptide" evidence="1">
    <location>
        <begin position="1"/>
        <end position="18"/>
    </location>
</feature>
<protein>
    <submittedName>
        <fullName evidence="3">Type III secretion system invasion protein IagB</fullName>
    </submittedName>
</protein>
<evidence type="ECO:0000259" key="2">
    <source>
        <dbReference type="Pfam" id="PF01464"/>
    </source>
</evidence>
<name>A0A2Y9TY93_9GAMM</name>
<dbReference type="EMBL" id="CP029185">
    <property type="protein sequence ID" value="AWH88364.1"/>
    <property type="molecule type" value="Genomic_DNA"/>
</dbReference>
<reference evidence="3 4" key="1">
    <citation type="journal article" date="2019" name="Int. J. Syst. Evol. Microbiol.">
        <title>Limnobaculum parvum gen. nov., sp. nov., isolated from a freshwater lake.</title>
        <authorList>
            <person name="Baek C."/>
            <person name="Shin S.K."/>
            <person name="Yi H."/>
        </authorList>
    </citation>
    <scope>NUCLEOTIDE SEQUENCE [LARGE SCALE GENOMIC DNA]</scope>
    <source>
        <strain evidence="3 4">HYN0051</strain>
    </source>
</reference>
<dbReference type="SUPFAM" id="SSF53955">
    <property type="entry name" value="Lysozyme-like"/>
    <property type="match status" value="1"/>
</dbReference>
<feature type="domain" description="Transglycosylase SLT" evidence="2">
    <location>
        <begin position="20"/>
        <end position="132"/>
    </location>
</feature>
<dbReference type="AlphaFoldDB" id="A0A2Y9TY93"/>
<evidence type="ECO:0000256" key="1">
    <source>
        <dbReference type="SAM" id="SignalP"/>
    </source>
</evidence>
<dbReference type="KEGG" id="lpv:HYN51_07235"/>
<evidence type="ECO:0000313" key="3">
    <source>
        <dbReference type="EMBL" id="AWH88364.1"/>
    </source>
</evidence>
<evidence type="ECO:0000313" key="4">
    <source>
        <dbReference type="Proteomes" id="UP000244908"/>
    </source>
</evidence>
<dbReference type="Pfam" id="PF01464">
    <property type="entry name" value="SLT"/>
    <property type="match status" value="1"/>
</dbReference>
<dbReference type="NCBIfam" id="NF011856">
    <property type="entry name" value="PRK15328.1"/>
    <property type="match status" value="1"/>
</dbReference>
<sequence length="144" mass="16257">MKITAFFAFMAISTTSYATCWDEAAGYFNIDPRLLNAIAQVESGMKADAYNSNNNGSYDVGLMQINSSHFSRLKKLGVDEHVLVNDPCISVLVGASILSEMIGQYGYTWEAVGAYNAGMGEKRHDLRMKYAYRVWQRYQKLKER</sequence>
<feature type="chain" id="PRO_5015862965" evidence="1">
    <location>
        <begin position="19"/>
        <end position="144"/>
    </location>
</feature>